<sequence length="399" mass="44297">MSVIPTFALAPFASDWRASRGRLFAEPPSPTRGNFQRDRDRIIHSTAFRRLAHKTQVFIALEGDHFRTRLTHTMEVAQIARALARGLKLDEDLAETTALGHDLGHACFGHAGEEVLDACMGAYGGFDHNAQTLRIVTKLERRYAEWDGLNLCAETLEGLVKHNGPLLRPDGGPTSRYEQCGISAYIMEFNGIVDLKLEEYASAEAQCAALADDIAYNAHDIDDGLRAGLFAPDDLRDVPFIRALLEEIAARHPGLETPRLIHELTRRVITRLVEDVFAESEARLAALKPDSPRAIARAGAPVIAFSAEKWRDLQILREFLFTRMYRHSAVLPVWKNAQKIVSGLFSHFINRPQDMSEPWGALALARDEAGRARVVADYIAGMTDVYAAARAKTFLGDEG</sequence>
<dbReference type="NCBIfam" id="TIGR01353">
    <property type="entry name" value="dGTP_triPase"/>
    <property type="match status" value="1"/>
</dbReference>
<accession>A0A2S6NCV8</accession>
<evidence type="ECO:0000313" key="3">
    <source>
        <dbReference type="EMBL" id="PPQ32448.1"/>
    </source>
</evidence>
<comment type="caution">
    <text evidence="3">The sequence shown here is derived from an EMBL/GenBank/DDBJ whole genome shotgun (WGS) entry which is preliminary data.</text>
</comment>
<dbReference type="InterPro" id="IPR006674">
    <property type="entry name" value="HD_domain"/>
</dbReference>
<dbReference type="PANTHER" id="PTHR35795">
    <property type="entry name" value="SLR1885 PROTEIN"/>
    <property type="match status" value="1"/>
</dbReference>
<dbReference type="GO" id="GO:0016793">
    <property type="term" value="F:triphosphoric monoester hydrolase activity"/>
    <property type="evidence" value="ECO:0007669"/>
    <property type="project" value="InterPro"/>
</dbReference>
<dbReference type="Pfam" id="PF13286">
    <property type="entry name" value="HD_assoc"/>
    <property type="match status" value="1"/>
</dbReference>
<dbReference type="InterPro" id="IPR026875">
    <property type="entry name" value="PHydrolase_assoc_dom"/>
</dbReference>
<evidence type="ECO:0000313" key="4">
    <source>
        <dbReference type="Proteomes" id="UP000239089"/>
    </source>
</evidence>
<dbReference type="NCBIfam" id="NF002328">
    <property type="entry name" value="PRK01286.1-3"/>
    <property type="match status" value="1"/>
</dbReference>
<keyword evidence="1 2" id="KW-0378">Hydrolase</keyword>
<dbReference type="InterPro" id="IPR006261">
    <property type="entry name" value="dGTPase"/>
</dbReference>
<comment type="similarity">
    <text evidence="2">Belongs to the dGTPase family. Type 2 subfamily.</text>
</comment>
<gene>
    <name evidence="3" type="ORF">CCR94_05630</name>
</gene>
<name>A0A2S6NCV8_9HYPH</name>
<dbReference type="SUPFAM" id="SSF109604">
    <property type="entry name" value="HD-domain/PDEase-like"/>
    <property type="match status" value="1"/>
</dbReference>
<dbReference type="Gene3D" id="1.10.3210.10">
    <property type="entry name" value="Hypothetical protein af1432"/>
    <property type="match status" value="1"/>
</dbReference>
<dbReference type="InterPro" id="IPR051094">
    <property type="entry name" value="Diverse_Catalytic_Enzymes"/>
</dbReference>
<dbReference type="OrthoDB" id="9803619at2"/>
<dbReference type="RefSeq" id="WP_104506904.1">
    <property type="nucleotide sequence ID" value="NZ_JACIGC010000001.1"/>
</dbReference>
<keyword evidence="4" id="KW-1185">Reference proteome</keyword>
<dbReference type="Pfam" id="PF01966">
    <property type="entry name" value="HD"/>
    <property type="match status" value="1"/>
</dbReference>
<evidence type="ECO:0000256" key="1">
    <source>
        <dbReference type="ARBA" id="ARBA00022801"/>
    </source>
</evidence>
<dbReference type="AlphaFoldDB" id="A0A2S6NCV8"/>
<dbReference type="SMART" id="SM00471">
    <property type="entry name" value="HDc"/>
    <property type="match status" value="1"/>
</dbReference>
<evidence type="ECO:0000256" key="2">
    <source>
        <dbReference type="HAMAP-Rule" id="MF_01212"/>
    </source>
</evidence>
<reference evidence="3 4" key="1">
    <citation type="journal article" date="2018" name="Arch. Microbiol.">
        <title>New insights into the metabolic potential of the phototrophic purple bacterium Rhodopila globiformis DSM 161(T) from its draft genome sequence and evidence for a vanadium-dependent nitrogenase.</title>
        <authorList>
            <person name="Imhoff J.F."/>
            <person name="Rahn T."/>
            <person name="Kunzel S."/>
            <person name="Neulinger S.C."/>
        </authorList>
    </citation>
    <scope>NUCLEOTIDE SEQUENCE [LARGE SCALE GENOMIC DNA]</scope>
    <source>
        <strain evidence="3 4">DSM 16996</strain>
    </source>
</reference>
<dbReference type="PANTHER" id="PTHR35795:SF1">
    <property type="entry name" value="BIS(5'-NUCLEOSYL)-TETRAPHOSPHATASE, SYMMETRICAL"/>
    <property type="match status" value="1"/>
</dbReference>
<dbReference type="NCBIfam" id="NF002326">
    <property type="entry name" value="PRK01286.1-1"/>
    <property type="match status" value="1"/>
</dbReference>
<proteinExistence type="inferred from homology"/>
<dbReference type="PROSITE" id="PS51831">
    <property type="entry name" value="HD"/>
    <property type="match status" value="1"/>
</dbReference>
<dbReference type="EMBL" id="NHSJ01000039">
    <property type="protein sequence ID" value="PPQ32448.1"/>
    <property type="molecule type" value="Genomic_DNA"/>
</dbReference>
<dbReference type="InterPro" id="IPR023023">
    <property type="entry name" value="dNTPase_2"/>
</dbReference>
<protein>
    <recommendedName>
        <fullName evidence="2">Deoxyguanosinetriphosphate triphosphohydrolase-like protein</fullName>
    </recommendedName>
</protein>
<dbReference type="CDD" id="cd00077">
    <property type="entry name" value="HDc"/>
    <property type="match status" value="1"/>
</dbReference>
<dbReference type="Proteomes" id="UP000239089">
    <property type="component" value="Unassembled WGS sequence"/>
</dbReference>
<dbReference type="InterPro" id="IPR003607">
    <property type="entry name" value="HD/PDEase_dom"/>
</dbReference>
<dbReference type="HAMAP" id="MF_01212">
    <property type="entry name" value="dGTPase_type2"/>
    <property type="match status" value="1"/>
</dbReference>
<organism evidence="3 4">
    <name type="scientific">Rhodoblastus sphagnicola</name>
    <dbReference type="NCBI Taxonomy" id="333368"/>
    <lineage>
        <taxon>Bacteria</taxon>
        <taxon>Pseudomonadati</taxon>
        <taxon>Pseudomonadota</taxon>
        <taxon>Alphaproteobacteria</taxon>
        <taxon>Hyphomicrobiales</taxon>
        <taxon>Rhodoblastaceae</taxon>
        <taxon>Rhodoblastus</taxon>
    </lineage>
</organism>